<dbReference type="CDD" id="cd18635">
    <property type="entry name" value="CD_CMT3_like"/>
    <property type="match status" value="1"/>
</dbReference>
<comment type="similarity">
    <text evidence="9">Belongs to the class I-like SAM-binding methyltransferase superfamily. C5-methyltransferase family.</text>
</comment>
<feature type="region of interest" description="Disordered" evidence="10">
    <location>
        <begin position="1"/>
        <end position="54"/>
    </location>
</feature>
<evidence type="ECO:0000256" key="8">
    <source>
        <dbReference type="ARBA" id="ARBA00047422"/>
    </source>
</evidence>
<dbReference type="InterPro" id="IPR001025">
    <property type="entry name" value="BAH_dom"/>
</dbReference>
<evidence type="ECO:0000259" key="11">
    <source>
        <dbReference type="PROSITE" id="PS50013"/>
    </source>
</evidence>
<dbReference type="EC" id="2.1.1.37" evidence="2"/>
<dbReference type="SMART" id="SM00298">
    <property type="entry name" value="CHROMO"/>
    <property type="match status" value="1"/>
</dbReference>
<evidence type="ECO:0000256" key="10">
    <source>
        <dbReference type="SAM" id="MobiDB-lite"/>
    </source>
</evidence>
<feature type="region of interest" description="Disordered" evidence="10">
    <location>
        <begin position="393"/>
        <end position="417"/>
    </location>
</feature>
<dbReference type="PROSITE" id="PS51679">
    <property type="entry name" value="SAM_MT_C5"/>
    <property type="match status" value="1"/>
</dbReference>
<dbReference type="PROSITE" id="PS50013">
    <property type="entry name" value="CHROMO_2"/>
    <property type="match status" value="1"/>
</dbReference>
<dbReference type="EMBL" id="BAABME010000736">
    <property type="protein sequence ID" value="GAA0145112.1"/>
    <property type="molecule type" value="Genomic_DNA"/>
</dbReference>
<sequence length="875" mass="98510">MPSKRKTHSNPPSTKQKKPKNINEQVPEPEADFVEEPVIINNSSDDNEEEELVEVTDFAPKPRARSKNSNRIIQNVEVKDEEYEGDCLFTSEAVPDDEARAKWPHRYLDKKVNKKVGVPKIVKSNDDEEEEPIPARHHFTQAKVDGQIYNLFDDAYVKADADEDAYICKIVELFESEDGSLHFTAQWFYRAKDTVIGELDNLIDEKCIFFSEVKDDNPLNCLLRKLNIMKVSSKADSEYKKNVRDTCDYYFEMMYSLPYTSFVNLSDDGPTHGNEINLSASTDSDGAVETSEAASVADNADMVLMDIYAGCGGMSTGLCLGASRGGVKLTTKWAIDTNEYACASLRLNHPETQVRNEPAEDFLSLLKEWYQLCASYSLVGDSSLDQHMGLATKEDGEVISGENNEDEEEEEDNGDDGEVYEVDEILEICYGDPRKNKETGLHFKISWKGYGPEHNTWEPLDCLSGCPEKLKEFVVQGFKSKLLPLPGDVDVICGGPPCQGVSGFNRFRNVENPLADEKNKQLIVFMDIVAFLKPKFVLMENVVDIIKFKDAYLGRYALARLVGMGYQVRMGMMAAGCYGLPQFRMRVFLWGGLSTEKLPQYALPSHKVVMRGVVPVKFESNMVAYEEGHKTVLKKELLLEDAISDLPPVENNEKRDEMPYNGDPKTCFQHFIRLKKEVMLGSNAENLGLNEVLYDHRPLQLNDDDHQRVCQIPVKKGANFRDLGGVHVGPDNKVAWDPDVERVYLPSGKPLIPDYAMTFVGGTSTKPFGRLWWDETVPTVTTRAQPHNHCILHPTQNRVLTIRENARLQGFPDYYKLIGPIKQRYMQVGNAVAVPVARALGYSLALAFKGDIDNEPLVTLPSNFYNDELISPSQS</sequence>
<evidence type="ECO:0000256" key="6">
    <source>
        <dbReference type="ARBA" id="ARBA00023125"/>
    </source>
</evidence>
<dbReference type="Gene3D" id="2.30.30.490">
    <property type="match status" value="1"/>
</dbReference>
<reference evidence="13 14" key="1">
    <citation type="submission" date="2024-01" db="EMBL/GenBank/DDBJ databases">
        <title>The complete chloroplast genome sequence of Lithospermum erythrorhizon: insights into the phylogenetic relationship among Boraginaceae species and the maternal lineages of purple gromwells.</title>
        <authorList>
            <person name="Okada T."/>
            <person name="Watanabe K."/>
        </authorList>
    </citation>
    <scope>NUCLEOTIDE SEQUENCE [LARGE SCALE GENOMIC DNA]</scope>
</reference>
<dbReference type="GO" id="GO:0032259">
    <property type="term" value="P:methylation"/>
    <property type="evidence" value="ECO:0007669"/>
    <property type="project" value="UniProtKB-KW"/>
</dbReference>
<dbReference type="Proteomes" id="UP001454036">
    <property type="component" value="Unassembled WGS sequence"/>
</dbReference>
<keyword evidence="6" id="KW-0238">DNA-binding</keyword>
<keyword evidence="7" id="KW-0539">Nucleus</keyword>
<evidence type="ECO:0000313" key="14">
    <source>
        <dbReference type="Proteomes" id="UP001454036"/>
    </source>
</evidence>
<protein>
    <recommendedName>
        <fullName evidence="2">DNA (cytosine-5-)-methyltransferase</fullName>
        <ecNumber evidence="2">2.1.1.37</ecNumber>
    </recommendedName>
</protein>
<dbReference type="Gene3D" id="3.90.120.10">
    <property type="entry name" value="DNA Methylase, subunit A, domain 2"/>
    <property type="match status" value="1"/>
</dbReference>
<dbReference type="FunFam" id="3.90.120.10:FF:000003">
    <property type="entry name" value="DNA (cytosine-5)-methyltransferase 1"/>
    <property type="match status" value="1"/>
</dbReference>
<evidence type="ECO:0000256" key="2">
    <source>
        <dbReference type="ARBA" id="ARBA00011975"/>
    </source>
</evidence>
<dbReference type="GO" id="GO:0003677">
    <property type="term" value="F:DNA binding"/>
    <property type="evidence" value="ECO:0007669"/>
    <property type="project" value="UniProtKB-KW"/>
</dbReference>
<feature type="domain" description="BAH" evidence="12">
    <location>
        <begin position="147"/>
        <end position="266"/>
    </location>
</feature>
<dbReference type="GO" id="GO:0003886">
    <property type="term" value="F:DNA (cytosine-5-)-methyltransferase activity"/>
    <property type="evidence" value="ECO:0007669"/>
    <property type="project" value="UniProtKB-EC"/>
</dbReference>
<evidence type="ECO:0000256" key="4">
    <source>
        <dbReference type="ARBA" id="ARBA00022679"/>
    </source>
</evidence>
<dbReference type="Pfam" id="PF00145">
    <property type="entry name" value="DNA_methylase"/>
    <property type="match status" value="1"/>
</dbReference>
<dbReference type="Gene3D" id="3.40.50.150">
    <property type="entry name" value="Vaccinia Virus protein VP39"/>
    <property type="match status" value="2"/>
</dbReference>
<name>A0AAV3P1W7_LITER</name>
<feature type="active site" evidence="9">
    <location>
        <position position="498"/>
    </location>
</feature>
<dbReference type="InterPro" id="IPR029063">
    <property type="entry name" value="SAM-dependent_MTases_sf"/>
</dbReference>
<comment type="subcellular location">
    <subcellularLocation>
        <location evidence="1">Nucleus</location>
    </subcellularLocation>
</comment>
<dbReference type="InterPro" id="IPR016197">
    <property type="entry name" value="Chromo-like_dom_sf"/>
</dbReference>
<dbReference type="AlphaFoldDB" id="A0AAV3P1W7"/>
<dbReference type="SMART" id="SM00439">
    <property type="entry name" value="BAH"/>
    <property type="match status" value="1"/>
</dbReference>
<dbReference type="Pfam" id="PF01426">
    <property type="entry name" value="BAH"/>
    <property type="match status" value="1"/>
</dbReference>
<keyword evidence="3 9" id="KW-0489">Methyltransferase</keyword>
<organism evidence="13 14">
    <name type="scientific">Lithospermum erythrorhizon</name>
    <name type="common">Purple gromwell</name>
    <name type="synonym">Lithospermum officinale var. erythrorhizon</name>
    <dbReference type="NCBI Taxonomy" id="34254"/>
    <lineage>
        <taxon>Eukaryota</taxon>
        <taxon>Viridiplantae</taxon>
        <taxon>Streptophyta</taxon>
        <taxon>Embryophyta</taxon>
        <taxon>Tracheophyta</taxon>
        <taxon>Spermatophyta</taxon>
        <taxon>Magnoliopsida</taxon>
        <taxon>eudicotyledons</taxon>
        <taxon>Gunneridae</taxon>
        <taxon>Pentapetalae</taxon>
        <taxon>asterids</taxon>
        <taxon>lamiids</taxon>
        <taxon>Boraginales</taxon>
        <taxon>Boraginaceae</taxon>
        <taxon>Boraginoideae</taxon>
        <taxon>Lithospermeae</taxon>
        <taxon>Lithospermum</taxon>
    </lineage>
</organism>
<gene>
    <name evidence="13" type="ORF">LIER_05376</name>
</gene>
<dbReference type="InterPro" id="IPR023780">
    <property type="entry name" value="Chromo_domain"/>
</dbReference>
<dbReference type="PANTHER" id="PTHR10629:SF50">
    <property type="entry name" value="DNA (CYTOSINE-5)-METHYLTRANSFERASE CMT3"/>
    <property type="match status" value="1"/>
</dbReference>
<keyword evidence="5 9" id="KW-0949">S-adenosyl-L-methionine</keyword>
<proteinExistence type="inferred from homology"/>
<dbReference type="PROSITE" id="PS51038">
    <property type="entry name" value="BAH"/>
    <property type="match status" value="1"/>
</dbReference>
<evidence type="ECO:0000256" key="1">
    <source>
        <dbReference type="ARBA" id="ARBA00004123"/>
    </source>
</evidence>
<dbReference type="InterPro" id="IPR000953">
    <property type="entry name" value="Chromo/chromo_shadow_dom"/>
</dbReference>
<evidence type="ECO:0000256" key="7">
    <source>
        <dbReference type="ARBA" id="ARBA00023242"/>
    </source>
</evidence>
<dbReference type="PRINTS" id="PR00105">
    <property type="entry name" value="C5METTRFRASE"/>
</dbReference>
<comment type="caution">
    <text evidence="13">The sequence shown here is derived from an EMBL/GenBank/DDBJ whole genome shotgun (WGS) entry which is preliminary data.</text>
</comment>
<evidence type="ECO:0000256" key="5">
    <source>
        <dbReference type="ARBA" id="ARBA00022691"/>
    </source>
</evidence>
<dbReference type="GO" id="GO:0003682">
    <property type="term" value="F:chromatin binding"/>
    <property type="evidence" value="ECO:0007669"/>
    <property type="project" value="InterPro"/>
</dbReference>
<keyword evidence="4 9" id="KW-0808">Transferase</keyword>
<feature type="compositionally biased region" description="Acidic residues" evidence="10">
    <location>
        <begin position="45"/>
        <end position="54"/>
    </location>
</feature>
<evidence type="ECO:0000256" key="9">
    <source>
        <dbReference type="PROSITE-ProRule" id="PRU01016"/>
    </source>
</evidence>
<dbReference type="SUPFAM" id="SSF54160">
    <property type="entry name" value="Chromo domain-like"/>
    <property type="match status" value="1"/>
</dbReference>
<dbReference type="InterPro" id="IPR001525">
    <property type="entry name" value="C5_MeTfrase"/>
</dbReference>
<evidence type="ECO:0000313" key="13">
    <source>
        <dbReference type="EMBL" id="GAA0145112.1"/>
    </source>
</evidence>
<dbReference type="InterPro" id="IPR050390">
    <property type="entry name" value="C5-Methyltransferase"/>
</dbReference>
<dbReference type="SUPFAM" id="SSF53335">
    <property type="entry name" value="S-adenosyl-L-methionine-dependent methyltransferases"/>
    <property type="match status" value="1"/>
</dbReference>
<feature type="domain" description="Chromo" evidence="11">
    <location>
        <begin position="420"/>
        <end position="473"/>
    </location>
</feature>
<dbReference type="Pfam" id="PF00385">
    <property type="entry name" value="Chromo"/>
    <property type="match status" value="1"/>
</dbReference>
<feature type="compositionally biased region" description="Acidic residues" evidence="10">
    <location>
        <begin position="403"/>
        <end position="417"/>
    </location>
</feature>
<dbReference type="PANTHER" id="PTHR10629">
    <property type="entry name" value="CYTOSINE-SPECIFIC METHYLTRANSFERASE"/>
    <property type="match status" value="1"/>
</dbReference>
<dbReference type="GO" id="GO:0005634">
    <property type="term" value="C:nucleus"/>
    <property type="evidence" value="ECO:0007669"/>
    <property type="project" value="UniProtKB-SubCell"/>
</dbReference>
<dbReference type="InterPro" id="IPR043151">
    <property type="entry name" value="BAH_sf"/>
</dbReference>
<accession>A0AAV3P1W7</accession>
<keyword evidence="14" id="KW-1185">Reference proteome</keyword>
<evidence type="ECO:0000256" key="3">
    <source>
        <dbReference type="ARBA" id="ARBA00022603"/>
    </source>
</evidence>
<evidence type="ECO:0000259" key="12">
    <source>
        <dbReference type="PROSITE" id="PS51038"/>
    </source>
</evidence>
<dbReference type="GO" id="GO:0044027">
    <property type="term" value="P:negative regulation of gene expression via chromosomal CpG island methylation"/>
    <property type="evidence" value="ECO:0007669"/>
    <property type="project" value="TreeGrafter"/>
</dbReference>
<comment type="catalytic activity">
    <reaction evidence="8">
        <text>a 2'-deoxycytidine in DNA + S-adenosyl-L-methionine = a 5-methyl-2'-deoxycytidine in DNA + S-adenosyl-L-homocysteine + H(+)</text>
        <dbReference type="Rhea" id="RHEA:13681"/>
        <dbReference type="Rhea" id="RHEA-COMP:11369"/>
        <dbReference type="Rhea" id="RHEA-COMP:11370"/>
        <dbReference type="ChEBI" id="CHEBI:15378"/>
        <dbReference type="ChEBI" id="CHEBI:57856"/>
        <dbReference type="ChEBI" id="CHEBI:59789"/>
        <dbReference type="ChEBI" id="CHEBI:85452"/>
        <dbReference type="ChEBI" id="CHEBI:85454"/>
        <dbReference type="EC" id="2.1.1.37"/>
    </reaction>
</comment>